<dbReference type="Gene3D" id="3.30.710.10">
    <property type="entry name" value="Potassium Channel Kv1.1, Chain A"/>
    <property type="match status" value="1"/>
</dbReference>
<evidence type="ECO:0000313" key="1">
    <source>
        <dbReference type="EMBL" id="CAG8975061.1"/>
    </source>
</evidence>
<keyword evidence="2" id="KW-1185">Reference proteome</keyword>
<proteinExistence type="predicted"/>
<evidence type="ECO:0008006" key="3">
    <source>
        <dbReference type="Google" id="ProtNLM"/>
    </source>
</evidence>
<comment type="caution">
    <text evidence="1">The sequence shown here is derived from an EMBL/GenBank/DDBJ whole genome shotgun (WGS) entry which is preliminary data.</text>
</comment>
<accession>A0A9N9Q626</accession>
<dbReference type="InterPro" id="IPR011333">
    <property type="entry name" value="SKP1/BTB/POZ_sf"/>
</dbReference>
<dbReference type="OrthoDB" id="5326346at2759"/>
<dbReference type="SUPFAM" id="SSF54695">
    <property type="entry name" value="POZ domain"/>
    <property type="match status" value="1"/>
</dbReference>
<dbReference type="Proteomes" id="UP000701801">
    <property type="component" value="Unassembled WGS sequence"/>
</dbReference>
<gene>
    <name evidence="1" type="ORF">HYALB_00009923</name>
</gene>
<reference evidence="1" key="1">
    <citation type="submission" date="2021-07" db="EMBL/GenBank/DDBJ databases">
        <authorList>
            <person name="Durling M."/>
        </authorList>
    </citation>
    <scope>NUCLEOTIDE SEQUENCE</scope>
</reference>
<name>A0A9N9Q626_9HELO</name>
<evidence type="ECO:0000313" key="2">
    <source>
        <dbReference type="Proteomes" id="UP000701801"/>
    </source>
</evidence>
<organism evidence="1 2">
    <name type="scientific">Hymenoscyphus albidus</name>
    <dbReference type="NCBI Taxonomy" id="595503"/>
    <lineage>
        <taxon>Eukaryota</taxon>
        <taxon>Fungi</taxon>
        <taxon>Dikarya</taxon>
        <taxon>Ascomycota</taxon>
        <taxon>Pezizomycotina</taxon>
        <taxon>Leotiomycetes</taxon>
        <taxon>Helotiales</taxon>
        <taxon>Helotiaceae</taxon>
        <taxon>Hymenoscyphus</taxon>
    </lineage>
</organism>
<dbReference type="AlphaFoldDB" id="A0A9N9Q626"/>
<protein>
    <recommendedName>
        <fullName evidence="3">BTB domain-containing protein</fullName>
    </recommendedName>
</protein>
<dbReference type="EMBL" id="CAJVRM010000125">
    <property type="protein sequence ID" value="CAG8975061.1"/>
    <property type="molecule type" value="Genomic_DNA"/>
</dbReference>
<sequence>MSHDKVFDPDGDVTLILPGNLDEFGIPIESMGGKSQKSNVRMIVSSKHLTLASEVFKAMLSSNFQEGITLRSVGSVTFNLPDDEPIAFEILMNMVHGKFRLVPAKVTLANVTSLAVLVDKYRLQEVAEVMTKRWLEQHEAWDDFCKKSELTNDHLCYMKIFSVFEREDALQEIMMRIGLIAKNAAFQDNFGKEFYEILPVSVKAIH</sequence>